<accession>A0A2G9X0Z7</accession>
<protein>
    <recommendedName>
        <fullName evidence="3">NUDIX hydrolase</fullName>
    </recommendedName>
</protein>
<comment type="caution">
    <text evidence="1">The sequence shown here is derived from an EMBL/GenBank/DDBJ whole genome shotgun (WGS) entry which is preliminary data.</text>
</comment>
<dbReference type="Gene3D" id="3.90.79.10">
    <property type="entry name" value="Nucleoside Triphosphate Pyrophosphohydrolase"/>
    <property type="match status" value="1"/>
</dbReference>
<evidence type="ECO:0000313" key="2">
    <source>
        <dbReference type="Proteomes" id="UP000231070"/>
    </source>
</evidence>
<dbReference type="EMBL" id="NQVN01000001">
    <property type="protein sequence ID" value="PIP00648.1"/>
    <property type="molecule type" value="Genomic_DNA"/>
</dbReference>
<name>A0A2G9X0Z7_9HYPH</name>
<evidence type="ECO:0000313" key="1">
    <source>
        <dbReference type="EMBL" id="PIP00648.1"/>
    </source>
</evidence>
<sequence>MLHDITDIRLRLRPGAWPIADDLRPKIEAHWATCLAANPHLWNGRVLGTIAPGEPGGIAVGGGVLTGEAVEGDFASFLAWRDWGFPEIGIRNLFGSALVLSSDGALILGVMGATTANAGRIYPPGGSLEPADVDADGNVDVIASIERELREETGLFAAEAVMEGMIAAFDGPRVSVGRVFRFAMKADDLVAAVMAELDRQAERELERVVAFRSIAELDRPEVTAYSRAFAARLLAG</sequence>
<dbReference type="AlphaFoldDB" id="A0A2G9X0Z7"/>
<organism evidence="1 2">
    <name type="scientific">Pleomorphomonas carboxyditropha</name>
    <dbReference type="NCBI Taxonomy" id="2023338"/>
    <lineage>
        <taxon>Bacteria</taxon>
        <taxon>Pseudomonadati</taxon>
        <taxon>Pseudomonadota</taxon>
        <taxon>Alphaproteobacteria</taxon>
        <taxon>Hyphomicrobiales</taxon>
        <taxon>Pleomorphomonadaceae</taxon>
        <taxon>Pleomorphomonas</taxon>
    </lineage>
</organism>
<dbReference type="OrthoDB" id="9806849at2"/>
<proteinExistence type="predicted"/>
<evidence type="ECO:0008006" key="3">
    <source>
        <dbReference type="Google" id="ProtNLM"/>
    </source>
</evidence>
<dbReference type="RefSeq" id="WP_100078592.1">
    <property type="nucleotide sequence ID" value="NZ_NQVN01000001.1"/>
</dbReference>
<dbReference type="SUPFAM" id="SSF55811">
    <property type="entry name" value="Nudix"/>
    <property type="match status" value="1"/>
</dbReference>
<keyword evidence="2" id="KW-1185">Reference proteome</keyword>
<reference evidence="1 2" key="1">
    <citation type="submission" date="2017-08" db="EMBL/GenBank/DDBJ databases">
        <title>Pleomorphomonas carboxidotrophicus sp. nov., a new mesophilic hydrogenogenic carboxidotroph.</title>
        <authorList>
            <person name="Esquivel-Elizondo S."/>
            <person name="Krajmalnik-Brown R."/>
            <person name="Maldonado J."/>
        </authorList>
    </citation>
    <scope>NUCLEOTIDE SEQUENCE [LARGE SCALE GENOMIC DNA]</scope>
    <source>
        <strain evidence="1 2">SVCO-16</strain>
    </source>
</reference>
<gene>
    <name evidence="1" type="ORF">CJ014_00660</name>
</gene>
<dbReference type="Proteomes" id="UP000231070">
    <property type="component" value="Unassembled WGS sequence"/>
</dbReference>
<dbReference type="InterPro" id="IPR015797">
    <property type="entry name" value="NUDIX_hydrolase-like_dom_sf"/>
</dbReference>